<protein>
    <submittedName>
        <fullName evidence="9">SDR family NAD(P)-dependent oxidoreductase</fullName>
    </submittedName>
</protein>
<dbReference type="GO" id="GO:0005835">
    <property type="term" value="C:fatty acid synthase complex"/>
    <property type="evidence" value="ECO:0007669"/>
    <property type="project" value="InterPro"/>
</dbReference>
<evidence type="ECO:0000256" key="4">
    <source>
        <dbReference type="ARBA" id="ARBA00022553"/>
    </source>
</evidence>
<dbReference type="SUPFAM" id="SSF51735">
    <property type="entry name" value="NAD(P)-binding Rossmann-fold domains"/>
    <property type="match status" value="2"/>
</dbReference>
<dbReference type="InterPro" id="IPR001227">
    <property type="entry name" value="Ac_transferase_dom_sf"/>
</dbReference>
<dbReference type="SMART" id="SM00825">
    <property type="entry name" value="PKS_KS"/>
    <property type="match status" value="1"/>
</dbReference>
<proteinExistence type="inferred from homology"/>
<dbReference type="Pfam" id="PF00550">
    <property type="entry name" value="PP-binding"/>
    <property type="match status" value="3"/>
</dbReference>
<dbReference type="Gene3D" id="3.40.50.720">
    <property type="entry name" value="NAD(P)-binding Rossmann-like Domain"/>
    <property type="match status" value="1"/>
</dbReference>
<dbReference type="SUPFAM" id="SSF51412">
    <property type="entry name" value="Inosine monophosphate dehydrogenase (IMPDH)"/>
    <property type="match status" value="2"/>
</dbReference>
<organism evidence="9 10">
    <name type="scientific">Stagnimonas aquatica</name>
    <dbReference type="NCBI Taxonomy" id="2689987"/>
    <lineage>
        <taxon>Bacteria</taxon>
        <taxon>Pseudomonadati</taxon>
        <taxon>Pseudomonadota</taxon>
        <taxon>Gammaproteobacteria</taxon>
        <taxon>Nevskiales</taxon>
        <taxon>Nevskiaceae</taxon>
        <taxon>Stagnimonas</taxon>
    </lineage>
</organism>
<dbReference type="PANTHER" id="PTHR43074:SF1">
    <property type="entry name" value="BETA-KETOACYL SYNTHASE FAMILY PROTEIN-RELATED"/>
    <property type="match status" value="1"/>
</dbReference>
<feature type="domain" description="Carrier" evidence="7">
    <location>
        <begin position="1848"/>
        <end position="1928"/>
    </location>
</feature>
<dbReference type="InterPro" id="IPR014031">
    <property type="entry name" value="Ketoacyl_synth_C"/>
</dbReference>
<evidence type="ECO:0000256" key="2">
    <source>
        <dbReference type="ARBA" id="ARBA00006484"/>
    </source>
</evidence>
<dbReference type="InterPro" id="IPR003965">
    <property type="entry name" value="Fatty_acid_synthase"/>
</dbReference>
<reference evidence="9 10" key="1">
    <citation type="submission" date="2018-10" db="EMBL/GenBank/DDBJ databases">
        <authorList>
            <person name="Chen W.-M."/>
        </authorList>
    </citation>
    <scope>NUCLEOTIDE SEQUENCE [LARGE SCALE GENOMIC DNA]</scope>
    <source>
        <strain evidence="9 10">THS-13</strain>
    </source>
</reference>
<dbReference type="PROSITE" id="PS52004">
    <property type="entry name" value="KS3_2"/>
    <property type="match status" value="1"/>
</dbReference>
<dbReference type="SUPFAM" id="SSF53901">
    <property type="entry name" value="Thiolase-like"/>
    <property type="match status" value="1"/>
</dbReference>
<dbReference type="InterPro" id="IPR013968">
    <property type="entry name" value="PKS_KR"/>
</dbReference>
<dbReference type="SUPFAM" id="SSF55048">
    <property type="entry name" value="Probable ACP-binding domain of malonyl-CoA ACP transacylase"/>
    <property type="match status" value="1"/>
</dbReference>
<dbReference type="GO" id="GO:0004315">
    <property type="term" value="F:3-oxoacyl-[acyl-carrier-protein] synthase activity"/>
    <property type="evidence" value="ECO:0007669"/>
    <property type="project" value="InterPro"/>
</dbReference>
<dbReference type="Pfam" id="PF08659">
    <property type="entry name" value="KR"/>
    <property type="match status" value="1"/>
</dbReference>
<dbReference type="Gene3D" id="3.40.47.10">
    <property type="match status" value="1"/>
</dbReference>
<dbReference type="InterPro" id="IPR014030">
    <property type="entry name" value="Ketoacyl_synth_N"/>
</dbReference>
<dbReference type="CDD" id="cd00833">
    <property type="entry name" value="PKS"/>
    <property type="match status" value="1"/>
</dbReference>
<evidence type="ECO:0000256" key="1">
    <source>
        <dbReference type="ARBA" id="ARBA00005194"/>
    </source>
</evidence>
<dbReference type="InterPro" id="IPR057326">
    <property type="entry name" value="KR_dom"/>
</dbReference>
<dbReference type="Pfam" id="PF02801">
    <property type="entry name" value="Ketoacyl-synt_C"/>
    <property type="match status" value="1"/>
</dbReference>
<feature type="region of interest" description="Disordered" evidence="6">
    <location>
        <begin position="1706"/>
        <end position="1729"/>
    </location>
</feature>
<dbReference type="EMBL" id="RJVO01000007">
    <property type="protein sequence ID" value="ROH87810.1"/>
    <property type="molecule type" value="Genomic_DNA"/>
</dbReference>
<dbReference type="SMART" id="SM00827">
    <property type="entry name" value="PKS_AT"/>
    <property type="match status" value="1"/>
</dbReference>
<dbReference type="InterPro" id="IPR013785">
    <property type="entry name" value="Aldolase_TIM"/>
</dbReference>
<comment type="caution">
    <text evidence="9">The sequence shown here is derived from an EMBL/GenBank/DDBJ whole genome shotgun (WGS) entry which is preliminary data.</text>
</comment>
<sequence>MSKSFEILVYSPAGLGTPDLAVAASRAGALGVLDLVGTASEDCLPALQGLLEQTEGALGLRLGAEQQPLLPELLSRLGTRPLNLIVCGGAPALDALLPAIAGRADLRLLAEITAAEQLTGLPAGIDGLIARGHEAGGWVGEDGSFLLLQKLHGKTALPVYALGGIGEHSAAACRVAGAAGVVLDDLALLLPESPLPATLKTELARLNGAECRLYGELGGQSFRAYARPASPAIKTAEDLQRRLEAESLPEGTQAIAHLAGWQDSQRQLLPLGQGIGLAAAAAAAHGSLAALIAAVQRASLRQIEQAAAQGALAEGAPLALAHGCRYPIVQGPMTRVSDHAGFAAAVAQGGALPFLALALMRGPQLGSLLEATREQAQGRAWGVGLLGFIPEALRQEQCAAIWDCPPPFALIAGGRPDQAAEFESRGIATYIHAPAPALLTLYLEQGARRFVFEGRECGGHVGPLSSFALWGQMIDVLLAEVPAGAEKDIQVLFAGGIHDALSSAMVAAMAAPLVARGMRIGVLMGTAYLFTEEIVASGAVVPGFQEQALRCTRTVNLESGPGHATRCVATDFARDFQDSRRRLLREGKSVEEVRDALEDLNLGRLRIASKGLDRNRDGQLSPVTAEVQQREGMYMIGQVATLRDRSLSIAELHAAVSGESQQTLAAAIPARAARPQPQPSDIAIVGIGLVLPGADDAEQYWRNLLDQKSVIREVPESRWDWRLYFDENPKARDKIYSRWGGFLDEIRFDPTRFGIPPKSMKSIDPAQILTLEAASRALADAGLAQGGYDRETTSIVLGASGGSGDLGAQYALRAELPRYVESLTPEAWDRLPEWTEESFAGTLLNVAAGRVANRLDFGGINCTVDAACASSLAAIAMAVQELETGSSSLVLAGGFDTTQSAYAYTAFAKTSALSPQGKARTFDQAADGIVISEGVAMVALKRLADAERDGDRIYAVIKAVAGSSDGKALGLTAPRSEGQVRALDRAYAKAGFAPATLGLVEAHGTGTPVGDLAEAQTICKALSRSGAAPKSVALGSVKTLLGHTKAAAGTAGLVKVALSLYHRSLPPHYGVEQPIAPLADAAAPVYLLKEPRPWLASPAHPRRGAASAFGFGGTNFHVVLEEHPRSGGAAGASRWPAELFLFRAGDAEALAYELSQLQAQLGADSRVPLAELALSLALQAEARGRLPVSLAVVAADRAALARDLGLVLGHLKDGKPLPGSARLQGATPAEAPAIAFLFPGQGAQQLNMGREAALYFEEVRQALEFAERSLQRELPQGLVPLMMPPAAFDEASETAQARALTDTRVAQPAIGALSLGYLRLAERLGLRAVASAGHSYGEYSALMAAGVIAPDDFLRLSAARGAAMAAAASAGTPGGMAAVQARREQVVARLADYPGVVVANHNAPEQCVISGPKPALDAAVAALNEQGLRAMPLAVSGAFHTALVAPAKTALAAAILATPFRAARFPVYSNSSAQPYPSEPAAMQAQLDAHLLSSVEFVAEIEAMQAAGCQLFVELGPRGICANMARQTLVGRAGAQAVSLDGNGGGLRGLLLGLAEVFVAGADWRPSALYSGRGLKALSNAQRAALAQPLPSPAHLWMVSGGCARPIHDPLIRTGSQPALTLASREAARAALPTVAPASAAPAITPPVSAALPAANGTLSSEALLAYQQTMRQFLSLQERVMQQALGAGVSATASLPALPVGAGLPATSRLQPPPPAVEPAPAPVAGKSAPTPDAASVVAAPSVTVDAQALLLSLVAERTGYPPEMLGLDADLEADLGIDSIKRVEILGAFRKAHAGAASLPMEKLSKTKSLRAILAALPAISGAPAALSTAVAGEPAPTAGAATAPMATADAQALLLSLVAERTGYPPEMLGLDADLEADLGIDSIKRVEILGAFRKAHAGAASLPMEKLSKTKSLRAILAALPAISGAPAALSTAVAGEPAPKAGAATAPMATADAQALLLSLVAERTGYPPEMLGLDADLEADLGIDSIKRVEILGAFRKAHAGAASLPMEKLSKAKSLRLILAALPAASAAVVAGKPAPTVDTASMVATPAGAPATKVIGTSTNTAPPSGQPLPRYLIRSRPAPLDERSVALVGLALILGGGALANGLRDRLAARGLHAVTIDSLEPAALRAAIAAARQSHGPLRALIHLHGLNPGPPRLTAQAAEQQVLHLFHSLQEADGDLAAARVLVASRLGGSFGRDRAGTAAAVAGAGNGLLNCLRYEFPQAVLRAVDFGEQTESFIAERLVAELFADNHDPEAGYLGETRVRGLTQSAPLLAGTAARLEPGSDWLVLATGGARGITAELLEAMARPGMRLVLVGRSPLPGPEAPELAAHADAAALKSHLLRSALARGEQPRPADIDRALQQLLTEREIRANLARLAATGATLDYCACDARDETAFGALIERLYAQHGRIDAVLHAAGVIEDKRLADKRADSFARVLGTKLAPALTLRDKLRPESLKLLAFFTSVAGRYGNLGQGDYAAANESLNRLAWQLHRQWPATRVLAFNWGPWDAGMASEAVKTQLRARGMEPIPLAEGRRYFLDELRHGAHDAVEVVAGRGTWGLDALPPELEAAGPAIETASRWPLLPGPPALGEGGQVSLQLPFPAEPGLPPLASALELLAQFVCAAWPQWTLAELGDARLLRAPQPGQPVLLRARAASHSEPGVQAVSLELLDAGSRELLVRVGALLRPGSEALIAPLLDTSSLRDALERQPLRVARLQRGPGQPLLAALVEDIAWQAEDGGTRRRHAQAGGEQP</sequence>
<dbReference type="Gene3D" id="3.20.20.70">
    <property type="entry name" value="Aldolase class I"/>
    <property type="match status" value="2"/>
</dbReference>
<keyword evidence="3" id="KW-0596">Phosphopantetheine</keyword>
<dbReference type="PANTHER" id="PTHR43074">
    <property type="entry name" value="OMEGA-3 POLYUNSATURATED FATTY ACID SYNTHASE PFAB-RELATED"/>
    <property type="match status" value="1"/>
</dbReference>
<feature type="domain" description="Ketosynthase family 3 (KS3)" evidence="8">
    <location>
        <begin position="679"/>
        <end position="1122"/>
    </location>
</feature>
<feature type="domain" description="Carrier" evidence="7">
    <location>
        <begin position="1743"/>
        <end position="1823"/>
    </location>
</feature>
<comment type="similarity">
    <text evidence="2">Belongs to the short-chain dehydrogenases/reductases (SDR) family.</text>
</comment>
<feature type="domain" description="Carrier" evidence="7">
    <location>
        <begin position="1953"/>
        <end position="2033"/>
    </location>
</feature>
<dbReference type="SMART" id="SM00822">
    <property type="entry name" value="PKS_KR"/>
    <property type="match status" value="1"/>
</dbReference>
<dbReference type="PROSITE" id="PS50075">
    <property type="entry name" value="CARRIER"/>
    <property type="match status" value="3"/>
</dbReference>
<dbReference type="InterPro" id="IPR016036">
    <property type="entry name" value="Malonyl_transacylase_ACP-bd"/>
</dbReference>
<evidence type="ECO:0000313" key="10">
    <source>
        <dbReference type="Proteomes" id="UP000282106"/>
    </source>
</evidence>
<dbReference type="UniPathway" id="UPA00094"/>
<dbReference type="InterPro" id="IPR052568">
    <property type="entry name" value="PKS-FAS_Synthase"/>
</dbReference>
<dbReference type="InterPro" id="IPR018201">
    <property type="entry name" value="Ketoacyl_synth_AS"/>
</dbReference>
<gene>
    <name evidence="9" type="ORF">ED208_13940</name>
</gene>
<name>A0A3N0V4T7_9GAMM</name>
<dbReference type="InterPro" id="IPR036291">
    <property type="entry name" value="NAD(P)-bd_dom_sf"/>
</dbReference>
<dbReference type="InterPro" id="IPR009081">
    <property type="entry name" value="PP-bd_ACP"/>
</dbReference>
<dbReference type="Gene3D" id="1.10.1200.10">
    <property type="entry name" value="ACP-like"/>
    <property type="match status" value="3"/>
</dbReference>
<keyword evidence="10" id="KW-1185">Reference proteome</keyword>
<feature type="compositionally biased region" description="Pro residues" evidence="6">
    <location>
        <begin position="1712"/>
        <end position="1723"/>
    </location>
</feature>
<dbReference type="InterPro" id="IPR020841">
    <property type="entry name" value="PKS_Beta-ketoAc_synthase_dom"/>
</dbReference>
<dbReference type="InterPro" id="IPR014043">
    <property type="entry name" value="Acyl_transferase_dom"/>
</dbReference>
<evidence type="ECO:0000259" key="7">
    <source>
        <dbReference type="PROSITE" id="PS50075"/>
    </source>
</evidence>
<keyword evidence="5" id="KW-0808">Transferase</keyword>
<evidence type="ECO:0000256" key="6">
    <source>
        <dbReference type="SAM" id="MobiDB-lite"/>
    </source>
</evidence>
<dbReference type="SUPFAM" id="SSF52151">
    <property type="entry name" value="FabD/lysophospholipase-like"/>
    <property type="match status" value="1"/>
</dbReference>
<dbReference type="InterPro" id="IPR016035">
    <property type="entry name" value="Acyl_Trfase/lysoPLipase"/>
</dbReference>
<dbReference type="GO" id="GO:0006633">
    <property type="term" value="P:fatty acid biosynthetic process"/>
    <property type="evidence" value="ECO:0007669"/>
    <property type="project" value="UniProtKB-UniPathway"/>
</dbReference>
<dbReference type="InterPro" id="IPR016039">
    <property type="entry name" value="Thiolase-like"/>
</dbReference>
<evidence type="ECO:0000256" key="5">
    <source>
        <dbReference type="ARBA" id="ARBA00022679"/>
    </source>
</evidence>
<dbReference type="Pfam" id="PF00698">
    <property type="entry name" value="Acyl_transf_1"/>
    <property type="match status" value="1"/>
</dbReference>
<dbReference type="PRINTS" id="PR01483">
    <property type="entry name" value="FASYNTHASE"/>
</dbReference>
<dbReference type="RefSeq" id="WP_123212534.1">
    <property type="nucleotide sequence ID" value="NZ_RJVO01000007.1"/>
</dbReference>
<dbReference type="PROSITE" id="PS00606">
    <property type="entry name" value="KS3_1"/>
    <property type="match status" value="1"/>
</dbReference>
<evidence type="ECO:0000259" key="8">
    <source>
        <dbReference type="PROSITE" id="PS52004"/>
    </source>
</evidence>
<dbReference type="InterPro" id="IPR036736">
    <property type="entry name" value="ACP-like_sf"/>
</dbReference>
<dbReference type="InParanoid" id="A0A3N0V4T7"/>
<evidence type="ECO:0000313" key="9">
    <source>
        <dbReference type="EMBL" id="ROH87810.1"/>
    </source>
</evidence>
<dbReference type="GO" id="GO:0004312">
    <property type="term" value="F:fatty acid synthase activity"/>
    <property type="evidence" value="ECO:0007669"/>
    <property type="project" value="InterPro"/>
</dbReference>
<dbReference type="Proteomes" id="UP000282106">
    <property type="component" value="Unassembled WGS sequence"/>
</dbReference>
<evidence type="ECO:0000256" key="3">
    <source>
        <dbReference type="ARBA" id="ARBA00022450"/>
    </source>
</evidence>
<dbReference type="SUPFAM" id="SSF47336">
    <property type="entry name" value="ACP-like"/>
    <property type="match status" value="3"/>
</dbReference>
<comment type="pathway">
    <text evidence="1">Lipid metabolism; fatty acid biosynthesis.</text>
</comment>
<dbReference type="Gene3D" id="3.40.366.10">
    <property type="entry name" value="Malonyl-Coenzyme A Acyl Carrier Protein, domain 2"/>
    <property type="match status" value="1"/>
</dbReference>
<dbReference type="Pfam" id="PF00109">
    <property type="entry name" value="ketoacyl-synt"/>
    <property type="match status" value="1"/>
</dbReference>
<keyword evidence="4" id="KW-0597">Phosphoprotein</keyword>
<accession>A0A3N0V4T7</accession>
<dbReference type="Pfam" id="PF03060">
    <property type="entry name" value="NMO"/>
    <property type="match status" value="2"/>
</dbReference>